<dbReference type="OrthoDB" id="8478851at2"/>
<evidence type="ECO:0000256" key="3">
    <source>
        <dbReference type="ARBA" id="ARBA00023163"/>
    </source>
</evidence>
<dbReference type="AlphaFoldDB" id="A0A0M6ZNJ8"/>
<dbReference type="PRINTS" id="PR00455">
    <property type="entry name" value="HTHTETR"/>
</dbReference>
<evidence type="ECO:0000313" key="7">
    <source>
        <dbReference type="Proteomes" id="UP000053235"/>
    </source>
</evidence>
<proteinExistence type="predicted"/>
<evidence type="ECO:0000256" key="4">
    <source>
        <dbReference type="PROSITE-ProRule" id="PRU00335"/>
    </source>
</evidence>
<dbReference type="Proteomes" id="UP000053235">
    <property type="component" value="Unassembled WGS sequence"/>
</dbReference>
<keyword evidence="1" id="KW-0805">Transcription regulation</keyword>
<dbReference type="Gene3D" id="1.10.357.10">
    <property type="entry name" value="Tetracycline Repressor, domain 2"/>
    <property type="match status" value="1"/>
</dbReference>
<evidence type="ECO:0000256" key="2">
    <source>
        <dbReference type="ARBA" id="ARBA00023125"/>
    </source>
</evidence>
<dbReference type="EMBL" id="CXWD01000001">
    <property type="protein sequence ID" value="CTQ64345.1"/>
    <property type="molecule type" value="Genomic_DNA"/>
</dbReference>
<dbReference type="SUPFAM" id="SSF48498">
    <property type="entry name" value="Tetracyclin repressor-like, C-terminal domain"/>
    <property type="match status" value="1"/>
</dbReference>
<dbReference type="InterPro" id="IPR001647">
    <property type="entry name" value="HTH_TetR"/>
</dbReference>
<dbReference type="Gene3D" id="1.10.10.60">
    <property type="entry name" value="Homeodomain-like"/>
    <property type="match status" value="1"/>
</dbReference>
<evidence type="ECO:0000313" key="6">
    <source>
        <dbReference type="EMBL" id="CTQ64345.1"/>
    </source>
</evidence>
<keyword evidence="3" id="KW-0804">Transcription</keyword>
<dbReference type="STRING" id="388408.LAX5112_00264"/>
<dbReference type="PANTHER" id="PTHR47506:SF7">
    <property type="entry name" value="TRANSCRIPTIONAL REGULATORY PROTEIN"/>
    <property type="match status" value="1"/>
</dbReference>
<dbReference type="InterPro" id="IPR036271">
    <property type="entry name" value="Tet_transcr_reg_TetR-rel_C_sf"/>
</dbReference>
<keyword evidence="2 4" id="KW-0238">DNA-binding</keyword>
<feature type="DNA-binding region" description="H-T-H motif" evidence="4">
    <location>
        <begin position="55"/>
        <end position="74"/>
    </location>
</feature>
<dbReference type="PROSITE" id="PS50977">
    <property type="entry name" value="HTH_TETR_2"/>
    <property type="match status" value="1"/>
</dbReference>
<evidence type="ECO:0000256" key="1">
    <source>
        <dbReference type="ARBA" id="ARBA00023015"/>
    </source>
</evidence>
<dbReference type="SUPFAM" id="SSF46689">
    <property type="entry name" value="Homeodomain-like"/>
    <property type="match status" value="1"/>
</dbReference>
<accession>A0A0M6ZNJ8</accession>
<sequence length="209" mass="22867">MIVFVIVNKKIMTIINVVHGDIQMRVSREDARENRARVVETASQLFRQHGFDGIGIAGLMKASGLTNGAFYKQFASKDALMAEATSHALTENLDHWRRSVAEDASGSPEDTIAHWYLSETHESARGTGCAYAALAGDAPRQTKEVRQAFDEALRETAALVSGKDETTPLSEQEDAFKFISQMVGALVLARATEDPELKTALLNAARKTE</sequence>
<evidence type="ECO:0000259" key="5">
    <source>
        <dbReference type="PROSITE" id="PS50977"/>
    </source>
</evidence>
<protein>
    <submittedName>
        <fullName evidence="6">HTH-type transcriptional repressor NemR</fullName>
    </submittedName>
</protein>
<dbReference type="GO" id="GO:0003677">
    <property type="term" value="F:DNA binding"/>
    <property type="evidence" value="ECO:0007669"/>
    <property type="project" value="UniProtKB-UniRule"/>
</dbReference>
<gene>
    <name evidence="6" type="primary">nemR</name>
    <name evidence="6" type="ORF">LAX5112_00264</name>
</gene>
<keyword evidence="7" id="KW-1185">Reference proteome</keyword>
<dbReference type="Pfam" id="PF00440">
    <property type="entry name" value="TetR_N"/>
    <property type="match status" value="1"/>
</dbReference>
<feature type="domain" description="HTH tetR-type" evidence="5">
    <location>
        <begin position="32"/>
        <end position="92"/>
    </location>
</feature>
<name>A0A0M6ZNJ8_9HYPH</name>
<dbReference type="InterPro" id="IPR009057">
    <property type="entry name" value="Homeodomain-like_sf"/>
</dbReference>
<dbReference type="PANTHER" id="PTHR47506">
    <property type="entry name" value="TRANSCRIPTIONAL REGULATORY PROTEIN"/>
    <property type="match status" value="1"/>
</dbReference>
<reference evidence="7" key="1">
    <citation type="submission" date="2015-07" db="EMBL/GenBank/DDBJ databases">
        <authorList>
            <person name="Rodrigo-Torres Lidia"/>
            <person name="Arahal R.David."/>
        </authorList>
    </citation>
    <scope>NUCLEOTIDE SEQUENCE [LARGE SCALE GENOMIC DNA]</scope>
    <source>
        <strain evidence="7">CECT 5112</strain>
    </source>
</reference>
<organism evidence="6 7">
    <name type="scientific">Roseibium alexandrii</name>
    <dbReference type="NCBI Taxonomy" id="388408"/>
    <lineage>
        <taxon>Bacteria</taxon>
        <taxon>Pseudomonadati</taxon>
        <taxon>Pseudomonadota</taxon>
        <taxon>Alphaproteobacteria</taxon>
        <taxon>Hyphomicrobiales</taxon>
        <taxon>Stappiaceae</taxon>
        <taxon>Roseibium</taxon>
    </lineage>
</organism>